<organism evidence="1 2">
    <name type="scientific">Pajaroellobacter abortibovis</name>
    <dbReference type="NCBI Taxonomy" id="1882918"/>
    <lineage>
        <taxon>Bacteria</taxon>
        <taxon>Pseudomonadati</taxon>
        <taxon>Myxococcota</taxon>
        <taxon>Polyangia</taxon>
        <taxon>Polyangiales</taxon>
        <taxon>Polyangiaceae</taxon>
    </lineage>
</organism>
<dbReference type="Proteomes" id="UP000185544">
    <property type="component" value="Chromosome"/>
</dbReference>
<sequence length="273" mass="30844">MVDGSPSGVTPLSSFQVFVWNEERGLVPTVATESDLKVADSWLVSDGYVYGLALHKLRFFQACRHIIQGIHPPLELELFWQAVLEKLPRQGRWFPRVELAWKSNLQLFLRLRPAPSVQETARVWIENHFDPRRTPRRKGPDLTSLAELRHRAMTKGANEALLVTPSGIVQETSSSSILWWKGDTLCTPSPSLRILPSITVNLIQQMAYEMGVHTVFRKTPLSELEGLEVWLANSLHGIRPVVQWVGNSPSITAGPVQKAPLWQRMLHARAQLL</sequence>
<dbReference type="EMBL" id="CP016908">
    <property type="protein sequence ID" value="APS00931.1"/>
    <property type="molecule type" value="Genomic_DNA"/>
</dbReference>
<dbReference type="Pfam" id="PF01063">
    <property type="entry name" value="Aminotran_4"/>
    <property type="match status" value="1"/>
</dbReference>
<dbReference type="OrthoDB" id="9805628at2"/>
<evidence type="ECO:0008006" key="3">
    <source>
        <dbReference type="Google" id="ProtNLM"/>
    </source>
</evidence>
<reference evidence="1 2" key="1">
    <citation type="submission" date="2016-08" db="EMBL/GenBank/DDBJ databases">
        <title>Identification and validation of antigenic proteins from Pajaroellobacter abortibovis using de-novo genome sequence assembly and reverse vaccinology.</title>
        <authorList>
            <person name="Welly B.T."/>
            <person name="Miller M.R."/>
            <person name="Stott J.L."/>
            <person name="Blanchard M.T."/>
            <person name="Islas-Trejo A.D."/>
            <person name="O'Rourke S.M."/>
            <person name="Young A.E."/>
            <person name="Medrano J.F."/>
            <person name="Van Eenennaam A.L."/>
        </authorList>
    </citation>
    <scope>NUCLEOTIDE SEQUENCE [LARGE SCALE GENOMIC DNA]</scope>
    <source>
        <strain evidence="1 2">BTF92-0548A/99-0131</strain>
    </source>
</reference>
<name>A0A1L6MZE3_9BACT</name>
<dbReference type="STRING" id="1882918.BCY86_06400"/>
<dbReference type="InterPro" id="IPR036038">
    <property type="entry name" value="Aminotransferase-like"/>
</dbReference>
<gene>
    <name evidence="1" type="ORF">BCY86_06400</name>
</gene>
<protein>
    <recommendedName>
        <fullName evidence="3">Aminotransferase class IV</fullName>
    </recommendedName>
</protein>
<keyword evidence="2" id="KW-1185">Reference proteome</keyword>
<dbReference type="AlphaFoldDB" id="A0A1L6MZE3"/>
<proteinExistence type="predicted"/>
<dbReference type="GO" id="GO:0003824">
    <property type="term" value="F:catalytic activity"/>
    <property type="evidence" value="ECO:0007669"/>
    <property type="project" value="InterPro"/>
</dbReference>
<dbReference type="SUPFAM" id="SSF56752">
    <property type="entry name" value="D-aminoacid aminotransferase-like PLP-dependent enzymes"/>
    <property type="match status" value="1"/>
</dbReference>
<evidence type="ECO:0000313" key="2">
    <source>
        <dbReference type="Proteomes" id="UP000185544"/>
    </source>
</evidence>
<dbReference type="InterPro" id="IPR043132">
    <property type="entry name" value="BCAT-like_C"/>
</dbReference>
<accession>A0A1L6MZE3</accession>
<evidence type="ECO:0000313" key="1">
    <source>
        <dbReference type="EMBL" id="APS00931.1"/>
    </source>
</evidence>
<dbReference type="KEGG" id="pabo:BCY86_06400"/>
<dbReference type="Gene3D" id="3.20.10.10">
    <property type="entry name" value="D-amino Acid Aminotransferase, subunit A, domain 2"/>
    <property type="match status" value="1"/>
</dbReference>
<dbReference type="InterPro" id="IPR001544">
    <property type="entry name" value="Aminotrans_IV"/>
</dbReference>